<dbReference type="Proteomes" id="UP000276991">
    <property type="component" value="Unassembled WGS sequence"/>
</dbReference>
<reference evidence="3 5" key="1">
    <citation type="submission" date="2018-08" db="EMBL/GenBank/DDBJ databases">
        <authorList>
            <person name="Laetsch R D."/>
            <person name="Stevens L."/>
            <person name="Kumar S."/>
            <person name="Blaxter L. M."/>
        </authorList>
    </citation>
    <scope>NUCLEOTIDE SEQUENCE [LARGE SCALE GENOMIC DNA]</scope>
</reference>
<evidence type="ECO:0000313" key="3">
    <source>
        <dbReference type="EMBL" id="VBB25875.1"/>
    </source>
</evidence>
<dbReference type="EMBL" id="UPTC01000136">
    <property type="protein sequence ID" value="VBB26719.1"/>
    <property type="molecule type" value="Genomic_DNA"/>
</dbReference>
<accession>A0A498S5B4</accession>
<dbReference type="STRING" id="6277.A0A498S5B4"/>
<keyword evidence="5" id="KW-1185">Reference proteome</keyword>
<feature type="compositionally biased region" description="Polar residues" evidence="1">
    <location>
        <begin position="232"/>
        <end position="247"/>
    </location>
</feature>
<evidence type="ECO:0000313" key="5">
    <source>
        <dbReference type="Proteomes" id="UP000276991"/>
    </source>
</evidence>
<keyword evidence="2" id="KW-0472">Membrane</keyword>
<dbReference type="EMBL" id="UPTC01000047">
    <property type="protein sequence ID" value="VBB25875.1"/>
    <property type="molecule type" value="Genomic_DNA"/>
</dbReference>
<feature type="region of interest" description="Disordered" evidence="1">
    <location>
        <begin position="791"/>
        <end position="842"/>
    </location>
</feature>
<dbReference type="OrthoDB" id="5806396at2759"/>
<feature type="region of interest" description="Disordered" evidence="1">
    <location>
        <begin position="232"/>
        <end position="259"/>
    </location>
</feature>
<feature type="transmembrane region" description="Helical" evidence="2">
    <location>
        <begin position="901"/>
        <end position="925"/>
    </location>
</feature>
<name>A0A498S5B4_ACAVI</name>
<evidence type="ECO:0000256" key="2">
    <source>
        <dbReference type="SAM" id="Phobius"/>
    </source>
</evidence>
<evidence type="ECO:0000313" key="4">
    <source>
        <dbReference type="EMBL" id="VBB26719.1"/>
    </source>
</evidence>
<gene>
    <name evidence="4" type="ORF">NAV_LOCUS1549</name>
    <name evidence="3" type="ORF">NAV_LOCUS705</name>
</gene>
<keyword evidence="2" id="KW-0812">Transmembrane</keyword>
<proteinExistence type="predicted"/>
<organism evidence="3 5">
    <name type="scientific">Acanthocheilonema viteae</name>
    <name type="common">Filarial nematode worm</name>
    <name type="synonym">Dipetalonema viteae</name>
    <dbReference type="NCBI Taxonomy" id="6277"/>
    <lineage>
        <taxon>Eukaryota</taxon>
        <taxon>Metazoa</taxon>
        <taxon>Ecdysozoa</taxon>
        <taxon>Nematoda</taxon>
        <taxon>Chromadorea</taxon>
        <taxon>Rhabditida</taxon>
        <taxon>Spirurina</taxon>
        <taxon>Spiruromorpha</taxon>
        <taxon>Filarioidea</taxon>
        <taxon>Onchocercidae</taxon>
        <taxon>Acanthocheilonema</taxon>
    </lineage>
</organism>
<sequence length="1068" mass="120827">MEVMDVNRAKCMGNVLIKSSIADMTETFQRPDSLDSADIINADDCYENATNEEKISLLRSTLSFMMKLKDKHVSAQTFVLEVDVMTISDTIIQYDVYIDNLVPENGNIVNSVGKTMNVGKDNKGSTDSMKNDQVDEKLRRAIDIVVGYSRVSDETKERLKSAVTDVHCKTMSEQEACQCYKLAVSYFRTYYNMVEKLLNRANLVKEHNRNIISATEESGIEINVKNERIEMSSKTSNDENNAAGGNQTKDEKTQKVRRARKNFTRGISAIDKERIDKCIHDYCGTSGRHSMKADAIRKAVGMVLYKGCTGVDAARATNLTPRTVMKHVYTVRNALNLPQLRKTKQQATNRSEGNEIKEENFLEKVTDNDREIAKMLINEKFECVETEDFLGTGLELESKIDKLLREFSYNGDVKKIREAIIKIFTEQKSSEIYKAITELPVTVVSSYVRLLKGFLCAENMIKTKDTTIAIPRRGKRKLSDNGERNVKSIELVKSSELDAIFSAKKKHKLANLVPRGVFIGKIDVLTLHLENGVENEEQLIKSVISYLIDHQYRRSETAQTNMQICLEHILLDGLSVAETLKIHDGPNDSILEVYYKRCRDAYTALTVDFPAFVFELNLLNEDGKNRPRKKRLRMSSVKMEEIKPIDAMVSNVDTLKFDTVEKLFISIPEKAKTLLDSYIMKLLNINFPLEKRLVSGLLQMIGEKMAKKYVLDDKLLEECVTYFYEKYNKVAANDRKINFALAGRKHSKVMGSCIFKKANKSFSTSAMVLQAVSKVKIFILSGNTGTVQSINNSKMNSKARSRTLTKSSSNEAKDSGSAAKQLSEELSPIPDSTEVEQPSGSVPEQVEFLIGEDTERLSDVTNPEMYSTRSSTAKSHSSIGGRFFIWFNRIYPLMRNKKVRYLTVVNTILLLINLLTLLFVLAFLLDQIILAFRISSIINDQPSPCIFTYEKWSPCSASCWDGSSKYPQMQRYVNKSSIVQARGGGKPDCPDDLDSRVDLAPCNTFRCPTNLSQYPFIGCYYKQSLKESSGGCYRIRNVPLDDRLIFVDANLTENCSEAECNRIKSFLF</sequence>
<keyword evidence="2" id="KW-1133">Transmembrane helix</keyword>
<protein>
    <submittedName>
        <fullName evidence="3">Uncharacterized protein</fullName>
    </submittedName>
</protein>
<evidence type="ECO:0000256" key="1">
    <source>
        <dbReference type="SAM" id="MobiDB-lite"/>
    </source>
</evidence>
<dbReference type="AlphaFoldDB" id="A0A498S5B4"/>